<sequence>MRLAPLLVSLAGAASPPLPSRKYDLSSDWFFNLGSTTPPSCSDDTFPDSYDDQQCFGLSAALYAHDEASCRDACCSDITCSIFQWCPGGSCGEASCWIGTPTSTPCVAQEGWVSNGRSELPPPPTPASDCDASVTPECAADFDDSEWRSVELPHDYVVEGTVDEILGDTSHGYLPIGIGWYRKHFVPPAEREGQLAFLDFEGAMGATEVYVNGIFVASKVAGYTPFRYEISSYLSFSGEANVVAVKTDGTLTDSWWYDGGGLYRAASLTFAGQVHLARHGVYAPALVQGDITPASSSSPATAAVSVPATVEVSSSSPASVAVAYAVTVKGSGEKVVSGSVDASVDGNVTVIDVPFDMPKDTLLWSIEHPSLYELNIVLSDAAGNALDETTVTFGARRAEFTLNDGFFLNDVPTKILGVANHQDLPGFGVAVPDKLQAHRLERMQAFGSNAWRTAHNCPNEALLDSADEMGMLVWDENHKNGQTEEARTLVRRDRNHPSIIIWSVCNEILCDAGDGVAGEGSLQAAADIIAAYREEDPLMGRPVSANQNDWLTADTLLDLPGVDYHPEYYDETFKITGKPLISSETSSAFGDRGEYTNDFDNGIVRGYDTEFPGWGNTAEGAWGGLGIEDGQGILSRDFVAGGFTWTGWDYKGEPTPTSWPSVTSHFGIIDTAGFDKDRTFWYRAWWGQEKVLHVFPHWNWEGREGEAVEVWSYSNYAEVELLVNGESQGRKEVQKWGHAAWNATYASGFIEVVGYEKAGDEEGAENMRVETSGQAVGLVAKVMQGVGAEGVDRDGGVGKVEVQVVDADGRVVPVEEGEVLVKFEVSQGGRVVGTGSGNNVDHVRDGSDTRAVYHGKCMGWVMAEGGGVEELVVKVSADGLGEAQVTFDVVGEAAGVDKL</sequence>
<evidence type="ECO:0000256" key="2">
    <source>
        <dbReference type="ARBA" id="ARBA00022801"/>
    </source>
</evidence>
<dbReference type="SUPFAM" id="SSF49785">
    <property type="entry name" value="Galactose-binding domain-like"/>
    <property type="match status" value="1"/>
</dbReference>
<dbReference type="InterPro" id="IPR036156">
    <property type="entry name" value="Beta-gal/glucu_dom_sf"/>
</dbReference>
<comment type="caution">
    <text evidence="8">The sequence shown here is derived from an EMBL/GenBank/DDBJ whole genome shotgun (WGS) entry which is preliminary data.</text>
</comment>
<evidence type="ECO:0000256" key="3">
    <source>
        <dbReference type="ARBA" id="ARBA00023295"/>
    </source>
</evidence>
<accession>A0ABQ6N319</accession>
<organism evidence="8 9">
    <name type="scientific">Tetraparma gracilis</name>
    <dbReference type="NCBI Taxonomy" id="2962635"/>
    <lineage>
        <taxon>Eukaryota</taxon>
        <taxon>Sar</taxon>
        <taxon>Stramenopiles</taxon>
        <taxon>Ochrophyta</taxon>
        <taxon>Bolidophyceae</taxon>
        <taxon>Parmales</taxon>
        <taxon>Triparmaceae</taxon>
        <taxon>Tetraparma</taxon>
    </lineage>
</organism>
<dbReference type="PROSITE" id="PS00608">
    <property type="entry name" value="GLYCOSYL_HYDROL_F2_2"/>
    <property type="match status" value="1"/>
</dbReference>
<gene>
    <name evidence="8" type="ORF">TeGR_g8713</name>
</gene>
<dbReference type="Pfam" id="PF00703">
    <property type="entry name" value="Glyco_hydro_2"/>
    <property type="match status" value="1"/>
</dbReference>
<dbReference type="InterPro" id="IPR040605">
    <property type="entry name" value="Glyco_hydro2_dom5"/>
</dbReference>
<evidence type="ECO:0000259" key="7">
    <source>
        <dbReference type="Pfam" id="PF18565"/>
    </source>
</evidence>
<keyword evidence="2" id="KW-0378">Hydrolase</keyword>
<dbReference type="InterPro" id="IPR008979">
    <property type="entry name" value="Galactose-bd-like_sf"/>
</dbReference>
<dbReference type="Pfam" id="PF02836">
    <property type="entry name" value="Glyco_hydro_2_C"/>
    <property type="match status" value="2"/>
</dbReference>
<proteinExistence type="inferred from homology"/>
<dbReference type="InterPro" id="IPR013783">
    <property type="entry name" value="Ig-like_fold"/>
</dbReference>
<dbReference type="InterPro" id="IPR017853">
    <property type="entry name" value="GH"/>
</dbReference>
<dbReference type="Gene3D" id="2.60.40.10">
    <property type="entry name" value="Immunoglobulins"/>
    <property type="match status" value="3"/>
</dbReference>
<dbReference type="InterPro" id="IPR051913">
    <property type="entry name" value="GH2_Domain-Containing"/>
</dbReference>
<dbReference type="InterPro" id="IPR023232">
    <property type="entry name" value="Glyco_hydro_2_AS"/>
</dbReference>
<dbReference type="Pfam" id="PF16355">
    <property type="entry name" value="DUF4982"/>
    <property type="match status" value="1"/>
</dbReference>
<protein>
    <recommendedName>
        <fullName evidence="10">Beta-galactosidase</fullName>
    </recommendedName>
</protein>
<dbReference type="PANTHER" id="PTHR42732">
    <property type="entry name" value="BETA-GALACTOSIDASE"/>
    <property type="match status" value="1"/>
</dbReference>
<evidence type="ECO:0000313" key="8">
    <source>
        <dbReference type="EMBL" id="GMI39335.1"/>
    </source>
</evidence>
<dbReference type="Proteomes" id="UP001165060">
    <property type="component" value="Unassembled WGS sequence"/>
</dbReference>
<feature type="domain" description="Glycoside hydrolase family 2" evidence="7">
    <location>
        <begin position="798"/>
        <end position="886"/>
    </location>
</feature>
<dbReference type="InterPro" id="IPR006102">
    <property type="entry name" value="Ig-like_GH2"/>
</dbReference>
<dbReference type="SUPFAM" id="SSF51445">
    <property type="entry name" value="(Trans)glycosidases"/>
    <property type="match status" value="1"/>
</dbReference>
<evidence type="ECO:0000313" key="9">
    <source>
        <dbReference type="Proteomes" id="UP001165060"/>
    </source>
</evidence>
<dbReference type="InterPro" id="IPR032311">
    <property type="entry name" value="DUF4982"/>
</dbReference>
<reference evidence="8 9" key="1">
    <citation type="journal article" date="2023" name="Commun. Biol.">
        <title>Genome analysis of Parmales, the sister group of diatoms, reveals the evolutionary specialization of diatoms from phago-mixotrophs to photoautotrophs.</title>
        <authorList>
            <person name="Ban H."/>
            <person name="Sato S."/>
            <person name="Yoshikawa S."/>
            <person name="Yamada K."/>
            <person name="Nakamura Y."/>
            <person name="Ichinomiya M."/>
            <person name="Sato N."/>
            <person name="Blanc-Mathieu R."/>
            <person name="Endo H."/>
            <person name="Kuwata A."/>
            <person name="Ogata H."/>
        </authorList>
    </citation>
    <scope>NUCLEOTIDE SEQUENCE [LARGE SCALE GENOMIC DNA]</scope>
</reference>
<feature type="domain" description="Glycoside hydrolase family 2 catalytic" evidence="5">
    <location>
        <begin position="405"/>
        <end position="480"/>
    </location>
</feature>
<feature type="domain" description="Glycoside hydrolase family 2 immunoglobulin-like beta-sandwich" evidence="4">
    <location>
        <begin position="291"/>
        <end position="396"/>
    </location>
</feature>
<dbReference type="SUPFAM" id="SSF49303">
    <property type="entry name" value="beta-Galactosidase/glucuronidase domain"/>
    <property type="match status" value="1"/>
</dbReference>
<evidence type="ECO:0000259" key="5">
    <source>
        <dbReference type="Pfam" id="PF02836"/>
    </source>
</evidence>
<dbReference type="EMBL" id="BRYB01002079">
    <property type="protein sequence ID" value="GMI39335.1"/>
    <property type="molecule type" value="Genomic_DNA"/>
</dbReference>
<dbReference type="Gene3D" id="3.20.20.80">
    <property type="entry name" value="Glycosidases"/>
    <property type="match status" value="1"/>
</dbReference>
<feature type="domain" description="Glycoside hydrolase family 2 catalytic" evidence="5">
    <location>
        <begin position="484"/>
        <end position="552"/>
    </location>
</feature>
<dbReference type="Pfam" id="PF18565">
    <property type="entry name" value="Glyco_hydro2_C5"/>
    <property type="match status" value="1"/>
</dbReference>
<keyword evidence="9" id="KW-1185">Reference proteome</keyword>
<evidence type="ECO:0008006" key="10">
    <source>
        <dbReference type="Google" id="ProtNLM"/>
    </source>
</evidence>
<evidence type="ECO:0000259" key="6">
    <source>
        <dbReference type="Pfam" id="PF16355"/>
    </source>
</evidence>
<comment type="similarity">
    <text evidence="1">Belongs to the glycosyl hydrolase 2 family.</text>
</comment>
<feature type="domain" description="DUF4982" evidence="6">
    <location>
        <begin position="705"/>
        <end position="761"/>
    </location>
</feature>
<keyword evidence="3" id="KW-0326">Glycosidase</keyword>
<evidence type="ECO:0000259" key="4">
    <source>
        <dbReference type="Pfam" id="PF00703"/>
    </source>
</evidence>
<dbReference type="InterPro" id="IPR006103">
    <property type="entry name" value="Glyco_hydro_2_cat"/>
</dbReference>
<evidence type="ECO:0000256" key="1">
    <source>
        <dbReference type="ARBA" id="ARBA00007401"/>
    </source>
</evidence>
<dbReference type="PANTHER" id="PTHR42732:SF1">
    <property type="entry name" value="BETA-MANNOSIDASE"/>
    <property type="match status" value="1"/>
</dbReference>
<name>A0ABQ6N319_9STRA</name>
<dbReference type="Gene3D" id="2.60.120.260">
    <property type="entry name" value="Galactose-binding domain-like"/>
    <property type="match status" value="1"/>
</dbReference>